<evidence type="ECO:0000313" key="2">
    <source>
        <dbReference type="Proteomes" id="UP001055811"/>
    </source>
</evidence>
<reference evidence="1 2" key="2">
    <citation type="journal article" date="2022" name="Mol. Ecol. Resour.">
        <title>The genomes of chicory, endive, great burdock and yacon provide insights into Asteraceae paleo-polyploidization history and plant inulin production.</title>
        <authorList>
            <person name="Fan W."/>
            <person name="Wang S."/>
            <person name="Wang H."/>
            <person name="Wang A."/>
            <person name="Jiang F."/>
            <person name="Liu H."/>
            <person name="Zhao H."/>
            <person name="Xu D."/>
            <person name="Zhang Y."/>
        </authorList>
    </citation>
    <scope>NUCLEOTIDE SEQUENCE [LARGE SCALE GENOMIC DNA]</scope>
    <source>
        <strain evidence="2">cv. Punajuju</strain>
        <tissue evidence="1">Leaves</tissue>
    </source>
</reference>
<organism evidence="1 2">
    <name type="scientific">Cichorium intybus</name>
    <name type="common">Chicory</name>
    <dbReference type="NCBI Taxonomy" id="13427"/>
    <lineage>
        <taxon>Eukaryota</taxon>
        <taxon>Viridiplantae</taxon>
        <taxon>Streptophyta</taxon>
        <taxon>Embryophyta</taxon>
        <taxon>Tracheophyta</taxon>
        <taxon>Spermatophyta</taxon>
        <taxon>Magnoliopsida</taxon>
        <taxon>eudicotyledons</taxon>
        <taxon>Gunneridae</taxon>
        <taxon>Pentapetalae</taxon>
        <taxon>asterids</taxon>
        <taxon>campanulids</taxon>
        <taxon>Asterales</taxon>
        <taxon>Asteraceae</taxon>
        <taxon>Cichorioideae</taxon>
        <taxon>Cichorieae</taxon>
        <taxon>Cichoriinae</taxon>
        <taxon>Cichorium</taxon>
    </lineage>
</organism>
<dbReference type="EMBL" id="CM042011">
    <property type="protein sequence ID" value="KAI3763637.1"/>
    <property type="molecule type" value="Genomic_DNA"/>
</dbReference>
<dbReference type="Proteomes" id="UP001055811">
    <property type="component" value="Linkage Group LG03"/>
</dbReference>
<accession>A0ACB9EXQ6</accession>
<reference evidence="2" key="1">
    <citation type="journal article" date="2022" name="Mol. Ecol. Resour.">
        <title>The genomes of chicory, endive, great burdock and yacon provide insights into Asteraceae palaeo-polyploidization history and plant inulin production.</title>
        <authorList>
            <person name="Fan W."/>
            <person name="Wang S."/>
            <person name="Wang H."/>
            <person name="Wang A."/>
            <person name="Jiang F."/>
            <person name="Liu H."/>
            <person name="Zhao H."/>
            <person name="Xu D."/>
            <person name="Zhang Y."/>
        </authorList>
    </citation>
    <scope>NUCLEOTIDE SEQUENCE [LARGE SCALE GENOMIC DNA]</scope>
    <source>
        <strain evidence="2">cv. Punajuju</strain>
    </source>
</reference>
<gene>
    <name evidence="1" type="ORF">L2E82_13630</name>
</gene>
<protein>
    <submittedName>
        <fullName evidence="1">Uncharacterized protein</fullName>
    </submittedName>
</protein>
<name>A0ACB9EXQ6_CICIN</name>
<evidence type="ECO:0000313" key="1">
    <source>
        <dbReference type="EMBL" id="KAI3763637.1"/>
    </source>
</evidence>
<sequence>MKVNVKTLKGTRFEIEVKLEDTVADVKKHIEIVQGPDVYPSTRQMLIHQGKVLKNHTTMEENEVSDDSSIVIMLSNMPETRTAPPPIPVAAPPSQPCSSSTNPPSDLPPITGAPPPPAANQPQANQSPPPAAPSTGPNSSPLNLFPQGRFPSLDDEFLYFLRNCRRFQDIGYGGLANTKILQVIFQYVRMLNENKLRQLHVNLDDFCRLIFELVGGEDGITREDMDTVDRLEAMGFDRTLVWVAFFASDKNEELAISYLRNQMS</sequence>
<keyword evidence="2" id="KW-1185">Reference proteome</keyword>
<proteinExistence type="predicted"/>
<comment type="caution">
    <text evidence="1">The sequence shown here is derived from an EMBL/GenBank/DDBJ whole genome shotgun (WGS) entry which is preliminary data.</text>
</comment>